<gene>
    <name evidence="2" type="ORF">DI556_02120</name>
</gene>
<keyword evidence="1" id="KW-0812">Transmembrane</keyword>
<reference evidence="2 3" key="1">
    <citation type="submission" date="2017-08" db="EMBL/GenBank/DDBJ databases">
        <title>Infants hospitalized years apart are colonized by the same room-sourced microbial strains.</title>
        <authorList>
            <person name="Brooks B."/>
            <person name="Olm M.R."/>
            <person name="Firek B.A."/>
            <person name="Baker R."/>
            <person name="Thomas B.C."/>
            <person name="Morowitz M.J."/>
            <person name="Banfield J.F."/>
        </authorList>
    </citation>
    <scope>NUCLEOTIDE SEQUENCE [LARGE SCALE GENOMIC DNA]</scope>
    <source>
        <strain evidence="2">S2_005_002_R2_34</strain>
    </source>
</reference>
<dbReference type="Proteomes" id="UP000249185">
    <property type="component" value="Unassembled WGS sequence"/>
</dbReference>
<feature type="transmembrane region" description="Helical" evidence="1">
    <location>
        <begin position="51"/>
        <end position="71"/>
    </location>
</feature>
<comment type="caution">
    <text evidence="2">The sequence shown here is derived from an EMBL/GenBank/DDBJ whole genome shotgun (WGS) entry which is preliminary data.</text>
</comment>
<dbReference type="AlphaFoldDB" id="A0A2W5NG27"/>
<keyword evidence="1" id="KW-1133">Transmembrane helix</keyword>
<dbReference type="EMBL" id="QFPW01000001">
    <property type="protein sequence ID" value="PZQ52471.1"/>
    <property type="molecule type" value="Genomic_DNA"/>
</dbReference>
<evidence type="ECO:0000313" key="2">
    <source>
        <dbReference type="EMBL" id="PZQ52471.1"/>
    </source>
</evidence>
<proteinExistence type="predicted"/>
<name>A0A2W5NG27_RHOSU</name>
<feature type="transmembrane region" description="Helical" evidence="1">
    <location>
        <begin position="7"/>
        <end position="31"/>
    </location>
</feature>
<sequence>MNAIIIWLLSLPEIVLSGLVAAVVGGVAGALSWPLRRSLDSGTGGGGATNLIVAFFVVFVISISGAATSAIRRAYLPDVVVEMISEDPFTAAVLARHPESRERLRLAFSEILATAAPDEIMARSRGVGEEIIAPYFLKDFLRAPDEAIVSYVRGSAPVLADLAAASPAICAGYYFIGPPAEPRPTPDLLAAFARLSGLKAEIVKAAARGDGTVPEPPSPEAAYGILTRAYEAAGRDPAGLEALGMLDQLPPAEGCGWTIAFNDTLVALGPEAPDILRSLFLP</sequence>
<evidence type="ECO:0000313" key="3">
    <source>
        <dbReference type="Proteomes" id="UP000249185"/>
    </source>
</evidence>
<keyword evidence="1" id="KW-0472">Membrane</keyword>
<accession>A0A2W5NG27</accession>
<protein>
    <submittedName>
        <fullName evidence="2">Uncharacterized protein</fullName>
    </submittedName>
</protein>
<organism evidence="2 3">
    <name type="scientific">Rhodovulum sulfidophilum</name>
    <name type="common">Rhodobacter sulfidophilus</name>
    <dbReference type="NCBI Taxonomy" id="35806"/>
    <lineage>
        <taxon>Bacteria</taxon>
        <taxon>Pseudomonadati</taxon>
        <taxon>Pseudomonadota</taxon>
        <taxon>Alphaproteobacteria</taxon>
        <taxon>Rhodobacterales</taxon>
        <taxon>Paracoccaceae</taxon>
        <taxon>Rhodovulum</taxon>
    </lineage>
</organism>
<evidence type="ECO:0000256" key="1">
    <source>
        <dbReference type="SAM" id="Phobius"/>
    </source>
</evidence>